<dbReference type="RefSeq" id="WP_071344124.1">
    <property type="nucleotide sequence ID" value="NZ_CP017839.1"/>
</dbReference>
<evidence type="ECO:0000313" key="4">
    <source>
        <dbReference type="Proteomes" id="UP000180166"/>
    </source>
</evidence>
<dbReference type="SFLD" id="SFLDG01020">
    <property type="entry name" value="Terpene_Cyclase_Like_2"/>
    <property type="match status" value="1"/>
</dbReference>
<dbReference type="EMBL" id="CP017839">
    <property type="protein sequence ID" value="APA98487.1"/>
    <property type="molecule type" value="Genomic_DNA"/>
</dbReference>
<organism evidence="3 4">
    <name type="scientific">Nocardia seriolae</name>
    <dbReference type="NCBI Taxonomy" id="37332"/>
    <lineage>
        <taxon>Bacteria</taxon>
        <taxon>Bacillati</taxon>
        <taxon>Actinomycetota</taxon>
        <taxon>Actinomycetes</taxon>
        <taxon>Mycobacteriales</taxon>
        <taxon>Nocardiaceae</taxon>
        <taxon>Nocardia</taxon>
    </lineage>
</organism>
<evidence type="ECO:0000313" key="3">
    <source>
        <dbReference type="EMBL" id="APA98487.1"/>
    </source>
</evidence>
<dbReference type="PANTHER" id="PTHR35201:SF4">
    <property type="entry name" value="BETA-PINACENE SYNTHASE-RELATED"/>
    <property type="match status" value="1"/>
</dbReference>
<name>A0ABC8AXH2_9NOCA</name>
<keyword evidence="1 2" id="KW-0456">Lyase</keyword>
<dbReference type="KEGG" id="nsr:NS506_04439"/>
<dbReference type="Proteomes" id="UP000180166">
    <property type="component" value="Chromosome"/>
</dbReference>
<dbReference type="EC" id="4.2.3.-" evidence="2"/>
<evidence type="ECO:0000256" key="2">
    <source>
        <dbReference type="RuleBase" id="RU366034"/>
    </source>
</evidence>
<keyword evidence="2" id="KW-0460">Magnesium</keyword>
<dbReference type="PANTHER" id="PTHR35201">
    <property type="entry name" value="TERPENE SYNTHASE"/>
    <property type="match status" value="1"/>
</dbReference>
<gene>
    <name evidence="3" type="ORF">NS506_04439</name>
</gene>
<dbReference type="GO" id="GO:0016829">
    <property type="term" value="F:lyase activity"/>
    <property type="evidence" value="ECO:0007669"/>
    <property type="project" value="UniProtKB-KW"/>
</dbReference>
<accession>A0ABC8AXH2</accession>
<dbReference type="InterPro" id="IPR008949">
    <property type="entry name" value="Isoprenoid_synthase_dom_sf"/>
</dbReference>
<keyword evidence="2" id="KW-0479">Metal-binding</keyword>
<dbReference type="SFLD" id="SFLDS00005">
    <property type="entry name" value="Isoprenoid_Synthase_Type_I"/>
    <property type="match status" value="1"/>
</dbReference>
<sequence length="342" mass="39232">MNEHDLRHLEIPLPFPPQQHSMSDRAQERVQIWAMRFGLLSDETAARRFDSLGYARFSGYWCPTASFADMLLVAEWITVFFIFDDLQDLAITTGRLDDYDRLRHAALRVVREHGVAGPVPPVIAALSNLCTRTFPRNSPVWQRRFELNLELWLIGHARENAFRQAGRSPSPEEYPRLRRDACTVLPTVDLAEVVEHTEIPDALYFGPAYQEIIATTADIMCWINDLHSLAIEHDTEDTTNMVRTLHDHRGMDLPQAVVEVRRLIDNRITDCQAAAQSITAEMDALRLPPRIRNAVRRCIRDCQSAIAGMEIWDRTDTVRFAPDVDLRQARNIDYGNGFLDRV</sequence>
<comment type="cofactor">
    <cofactor evidence="2">
        <name>Mg(2+)</name>
        <dbReference type="ChEBI" id="CHEBI:18420"/>
    </cofactor>
</comment>
<proteinExistence type="inferred from homology"/>
<protein>
    <recommendedName>
        <fullName evidence="2">Terpene synthase</fullName>
        <ecNumber evidence="2">4.2.3.-</ecNumber>
    </recommendedName>
</protein>
<comment type="similarity">
    <text evidence="2">Belongs to the terpene synthase family.</text>
</comment>
<dbReference type="Gene3D" id="1.10.600.10">
    <property type="entry name" value="Farnesyl Diphosphate Synthase"/>
    <property type="match status" value="1"/>
</dbReference>
<dbReference type="GO" id="GO:0046872">
    <property type="term" value="F:metal ion binding"/>
    <property type="evidence" value="ECO:0007669"/>
    <property type="project" value="UniProtKB-KW"/>
</dbReference>
<dbReference type="Pfam" id="PF19086">
    <property type="entry name" value="Terpene_syn_C_2"/>
    <property type="match status" value="1"/>
</dbReference>
<dbReference type="InterPro" id="IPR034686">
    <property type="entry name" value="Terpene_cyclase-like_2"/>
</dbReference>
<reference evidence="3 4" key="1">
    <citation type="submission" date="2016-10" db="EMBL/GenBank/DDBJ databases">
        <title>Genome sequence of Nocardia seriolae strain EM150506, isolated from Anguila japonica.</title>
        <authorList>
            <person name="Han H.-J."/>
        </authorList>
    </citation>
    <scope>NUCLEOTIDE SEQUENCE [LARGE SCALE GENOMIC DNA]</scope>
    <source>
        <strain evidence="3 4">EM150506</strain>
    </source>
</reference>
<dbReference type="SUPFAM" id="SSF48576">
    <property type="entry name" value="Terpenoid synthases"/>
    <property type="match status" value="1"/>
</dbReference>
<evidence type="ECO:0000256" key="1">
    <source>
        <dbReference type="ARBA" id="ARBA00023239"/>
    </source>
</evidence>
<dbReference type="AlphaFoldDB" id="A0ABC8AXH2"/>